<proteinExistence type="predicted"/>
<dbReference type="AlphaFoldDB" id="A0A0A0JLN6"/>
<accession>A0A0A0JLN6</accession>
<gene>
    <name evidence="2" type="ORF">N801_00340</name>
</gene>
<keyword evidence="3" id="KW-1185">Reference proteome</keyword>
<reference evidence="2 3" key="1">
    <citation type="submission" date="2013-08" db="EMBL/GenBank/DDBJ databases">
        <title>The genome sequence of Knoellia aerolata.</title>
        <authorList>
            <person name="Zhu W."/>
            <person name="Wang G."/>
        </authorList>
    </citation>
    <scope>NUCLEOTIDE SEQUENCE [LARGE SCALE GENOMIC DNA]</scope>
    <source>
        <strain evidence="2 3">DSM 18566</strain>
    </source>
</reference>
<dbReference type="Pfam" id="PF01738">
    <property type="entry name" value="DLH"/>
    <property type="match status" value="1"/>
</dbReference>
<dbReference type="EMBL" id="AVPL01000095">
    <property type="protein sequence ID" value="KGN38003.1"/>
    <property type="molecule type" value="Genomic_DNA"/>
</dbReference>
<dbReference type="InterPro" id="IPR051049">
    <property type="entry name" value="Dienelactone_hydrolase-like"/>
</dbReference>
<dbReference type="Gene3D" id="3.40.50.1820">
    <property type="entry name" value="alpha/beta hydrolase"/>
    <property type="match status" value="1"/>
</dbReference>
<dbReference type="RefSeq" id="WP_035940720.1">
    <property type="nucleotide sequence ID" value="NZ_AVPL01000095.1"/>
</dbReference>
<evidence type="ECO:0000259" key="1">
    <source>
        <dbReference type="Pfam" id="PF01738"/>
    </source>
</evidence>
<sequence>MSLGSQIGPEFRAFDFAHDGRTYEVFRGGLGPAVLVLHEIPGLHPGVIDFARRLVDAGYTVYLPSLFGRPATPANGREILRSIVQVCVAREFTKLADRTSPIVGWLRALAASADRECGSRGVGVVGMCFTGGFALATALEPSVVASVVSQPVMPAPIGKRGRAALGLDPEDLSTIRGRANNGLHVLGLRFTNDRGCPPERFETLRATLGTSFEGIEIDSSPGNAAGLAPSAHAVLTVSLVDEPGHPTRVALDRVLAFLAEQLRH</sequence>
<protein>
    <recommendedName>
        <fullName evidence="1">Dienelactone hydrolase domain-containing protein</fullName>
    </recommendedName>
</protein>
<dbReference type="GO" id="GO:0016787">
    <property type="term" value="F:hydrolase activity"/>
    <property type="evidence" value="ECO:0007669"/>
    <property type="project" value="InterPro"/>
</dbReference>
<organism evidence="2 3">
    <name type="scientific">Knoellia aerolata DSM 18566</name>
    <dbReference type="NCBI Taxonomy" id="1385519"/>
    <lineage>
        <taxon>Bacteria</taxon>
        <taxon>Bacillati</taxon>
        <taxon>Actinomycetota</taxon>
        <taxon>Actinomycetes</taxon>
        <taxon>Micrococcales</taxon>
        <taxon>Intrasporangiaceae</taxon>
        <taxon>Knoellia</taxon>
    </lineage>
</organism>
<dbReference type="STRING" id="1385519.N801_00340"/>
<name>A0A0A0JLN6_9MICO</name>
<evidence type="ECO:0000313" key="3">
    <source>
        <dbReference type="Proteomes" id="UP000030013"/>
    </source>
</evidence>
<dbReference type="InterPro" id="IPR029058">
    <property type="entry name" value="AB_hydrolase_fold"/>
</dbReference>
<feature type="domain" description="Dienelactone hydrolase" evidence="1">
    <location>
        <begin position="31"/>
        <end position="148"/>
    </location>
</feature>
<dbReference type="OrthoDB" id="2834584at2"/>
<evidence type="ECO:0000313" key="2">
    <source>
        <dbReference type="EMBL" id="KGN38003.1"/>
    </source>
</evidence>
<dbReference type="SUPFAM" id="SSF53474">
    <property type="entry name" value="alpha/beta-Hydrolases"/>
    <property type="match status" value="1"/>
</dbReference>
<dbReference type="PANTHER" id="PTHR46623:SF6">
    <property type="entry name" value="ALPHA_BETA-HYDROLASES SUPERFAMILY PROTEIN"/>
    <property type="match status" value="1"/>
</dbReference>
<comment type="caution">
    <text evidence="2">The sequence shown here is derived from an EMBL/GenBank/DDBJ whole genome shotgun (WGS) entry which is preliminary data.</text>
</comment>
<dbReference type="PANTHER" id="PTHR46623">
    <property type="entry name" value="CARBOXYMETHYLENEBUTENOLIDASE-RELATED"/>
    <property type="match status" value="1"/>
</dbReference>
<dbReference type="InterPro" id="IPR002925">
    <property type="entry name" value="Dienelactn_hydro"/>
</dbReference>
<dbReference type="eggNOG" id="COG0412">
    <property type="taxonomic scope" value="Bacteria"/>
</dbReference>
<dbReference type="Proteomes" id="UP000030013">
    <property type="component" value="Unassembled WGS sequence"/>
</dbReference>